<comment type="function">
    <text evidence="6">Specifically methylates the ribose of guanosine 2251 in 23S rRNA.</text>
</comment>
<evidence type="ECO:0000256" key="2">
    <source>
        <dbReference type="ARBA" id="ARBA00022552"/>
    </source>
</evidence>
<keyword evidence="5 6" id="KW-0949">S-adenosyl-L-methionine</keyword>
<comment type="catalytic activity">
    <reaction evidence="6">
        <text>guanosine(2251) in 23S rRNA + S-adenosyl-L-methionine = 2'-O-methylguanosine(2251) in 23S rRNA + S-adenosyl-L-homocysteine + H(+)</text>
        <dbReference type="Rhea" id="RHEA:24140"/>
        <dbReference type="Rhea" id="RHEA-COMP:10239"/>
        <dbReference type="Rhea" id="RHEA-COMP:10241"/>
        <dbReference type="ChEBI" id="CHEBI:15378"/>
        <dbReference type="ChEBI" id="CHEBI:57856"/>
        <dbReference type="ChEBI" id="CHEBI:59789"/>
        <dbReference type="ChEBI" id="CHEBI:74269"/>
        <dbReference type="ChEBI" id="CHEBI:74445"/>
        <dbReference type="EC" id="2.1.1.185"/>
    </reaction>
</comment>
<dbReference type="Gene3D" id="3.40.1280.10">
    <property type="match status" value="1"/>
</dbReference>
<dbReference type="SUPFAM" id="SSF55315">
    <property type="entry name" value="L30e-like"/>
    <property type="match status" value="1"/>
</dbReference>
<organism evidence="8 9">
    <name type="scientific">Pseudomonas kuykendallii</name>
    <dbReference type="NCBI Taxonomy" id="1007099"/>
    <lineage>
        <taxon>Bacteria</taxon>
        <taxon>Pseudomonadati</taxon>
        <taxon>Pseudomonadota</taxon>
        <taxon>Gammaproteobacteria</taxon>
        <taxon>Pseudomonadales</taxon>
        <taxon>Pseudomonadaceae</taxon>
        <taxon>Pseudomonas</taxon>
    </lineage>
</organism>
<gene>
    <name evidence="6" type="primary">rlmB</name>
    <name evidence="8" type="ORF">SAMN05216287_0199</name>
</gene>
<dbReference type="SUPFAM" id="SSF75217">
    <property type="entry name" value="alpha/beta knot"/>
    <property type="match status" value="1"/>
</dbReference>
<evidence type="ECO:0000256" key="3">
    <source>
        <dbReference type="ARBA" id="ARBA00022603"/>
    </source>
</evidence>
<dbReference type="GO" id="GO:0070039">
    <property type="term" value="F:rRNA (guanosine-2'-O-)-methyltransferase activity"/>
    <property type="evidence" value="ECO:0007669"/>
    <property type="project" value="UniProtKB-UniRule"/>
</dbReference>
<evidence type="ECO:0000256" key="6">
    <source>
        <dbReference type="HAMAP-Rule" id="MF_01887"/>
    </source>
</evidence>
<feature type="binding site" evidence="6">
    <location>
        <position position="227"/>
    </location>
    <ligand>
        <name>S-adenosyl-L-methionine</name>
        <dbReference type="ChEBI" id="CHEBI:59789"/>
    </ligand>
</feature>
<feature type="binding site" evidence="6">
    <location>
        <position position="218"/>
    </location>
    <ligand>
        <name>S-adenosyl-L-methionine</name>
        <dbReference type="ChEBI" id="CHEBI:59789"/>
    </ligand>
</feature>
<dbReference type="GO" id="GO:0003723">
    <property type="term" value="F:RNA binding"/>
    <property type="evidence" value="ECO:0007669"/>
    <property type="project" value="InterPro"/>
</dbReference>
<dbReference type="AlphaFoldDB" id="A0A1H2R0C9"/>
<evidence type="ECO:0000256" key="1">
    <source>
        <dbReference type="ARBA" id="ARBA00022490"/>
    </source>
</evidence>
<dbReference type="STRING" id="1007099.SAMN05216287_0199"/>
<dbReference type="RefSeq" id="WP_090223827.1">
    <property type="nucleotide sequence ID" value="NZ_DALYZG010000014.1"/>
</dbReference>
<dbReference type="CDD" id="cd18103">
    <property type="entry name" value="SpoU-like_RlmB"/>
    <property type="match status" value="1"/>
</dbReference>
<dbReference type="InterPro" id="IPR024915">
    <property type="entry name" value="23S_rRNA_MeTrfase_RlmB"/>
</dbReference>
<evidence type="ECO:0000313" key="9">
    <source>
        <dbReference type="Proteomes" id="UP000243778"/>
    </source>
</evidence>
<keyword evidence="1 6" id="KW-0963">Cytoplasm</keyword>
<dbReference type="HAMAP" id="MF_01887">
    <property type="entry name" value="23SrRNA_methyltr_B"/>
    <property type="match status" value="1"/>
</dbReference>
<dbReference type="Proteomes" id="UP000243778">
    <property type="component" value="Unassembled WGS sequence"/>
</dbReference>
<dbReference type="PANTHER" id="PTHR46429:SF1">
    <property type="entry name" value="23S RRNA (GUANOSINE-2'-O-)-METHYLTRANSFERASE RLMB"/>
    <property type="match status" value="1"/>
</dbReference>
<keyword evidence="4 6" id="KW-0808">Transferase</keyword>
<dbReference type="PANTHER" id="PTHR46429">
    <property type="entry name" value="23S RRNA (GUANOSINE-2'-O-)-METHYLTRANSFERASE RLMB"/>
    <property type="match status" value="1"/>
</dbReference>
<comment type="similarity">
    <text evidence="6">Belongs to the class IV-like SAM-binding methyltransferase superfamily. RNA methyltransferase TrmH family. RlmB subfamily.</text>
</comment>
<dbReference type="Pfam" id="PF08032">
    <property type="entry name" value="SpoU_sub_bind"/>
    <property type="match status" value="1"/>
</dbReference>
<sequence>MSELEKVYGVHAVEALLRHHPKRVKQLWLAEGRQDPRVQTLVELARQARVSTGTRDRRELDEWAEGVHQGVVAEVSPSQVWGENMLEELLERAEGPPLLLVLDGVTDPHNLGACLRTADAAGVLAVIVPKDKSATLNATVRKVACGAAEVIPLVAVTNLARTLEKLQQRGLWIVGTAGEADQDIYALDMSGPTVLIMGAEGKGMRRLTREHCDYLARLPMSGSVSSLNVSVATGVCLFEAVRQRRSKLPG</sequence>
<dbReference type="Gene3D" id="3.30.1330.30">
    <property type="match status" value="1"/>
</dbReference>
<proteinExistence type="inferred from homology"/>
<keyword evidence="2 6" id="KW-0698">rRNA processing</keyword>
<dbReference type="InterPro" id="IPR029028">
    <property type="entry name" value="Alpha/beta_knot_MTases"/>
</dbReference>
<dbReference type="Pfam" id="PF00588">
    <property type="entry name" value="SpoU_methylase"/>
    <property type="match status" value="1"/>
</dbReference>
<dbReference type="NCBIfam" id="TIGR00186">
    <property type="entry name" value="rRNA_methyl_3"/>
    <property type="match status" value="1"/>
</dbReference>
<keyword evidence="3 6" id="KW-0489">Methyltransferase</keyword>
<feature type="binding site" evidence="6">
    <location>
        <position position="198"/>
    </location>
    <ligand>
        <name>S-adenosyl-L-methionine</name>
        <dbReference type="ChEBI" id="CHEBI:59789"/>
    </ligand>
</feature>
<feature type="domain" description="RNA 2-O ribose methyltransferase substrate binding" evidence="7">
    <location>
        <begin position="6"/>
        <end position="81"/>
    </location>
</feature>
<dbReference type="NCBIfam" id="NF008386">
    <property type="entry name" value="PRK11181.1"/>
    <property type="match status" value="1"/>
</dbReference>
<protein>
    <recommendedName>
        <fullName evidence="6">23S rRNA (guanosine-2'-O-)-methyltransferase RlmB</fullName>
        <ecNumber evidence="6">2.1.1.185</ecNumber>
    </recommendedName>
    <alternativeName>
        <fullName evidence="6">23S rRNA (guanosine2251 2'-O)-methyltransferase</fullName>
    </alternativeName>
    <alternativeName>
        <fullName evidence="6">23S rRNA Gm2251 2'-O-methyltransferase</fullName>
    </alternativeName>
</protein>
<dbReference type="FunFam" id="3.40.1280.10:FF:000005">
    <property type="entry name" value="23S rRNA (guanosine-2'-O-)-methyltransferase RlmB"/>
    <property type="match status" value="1"/>
</dbReference>
<dbReference type="EC" id="2.1.1.185" evidence="6"/>
<dbReference type="SMART" id="SM00967">
    <property type="entry name" value="SpoU_sub_bind"/>
    <property type="match status" value="1"/>
</dbReference>
<dbReference type="OrthoDB" id="9785673at2"/>
<dbReference type="InterPro" id="IPR013123">
    <property type="entry name" value="SpoU_subst-bd"/>
</dbReference>
<evidence type="ECO:0000256" key="4">
    <source>
        <dbReference type="ARBA" id="ARBA00022679"/>
    </source>
</evidence>
<dbReference type="InterPro" id="IPR001537">
    <property type="entry name" value="SpoU_MeTrfase"/>
</dbReference>
<keyword evidence="9" id="KW-1185">Reference proteome</keyword>
<accession>A0A1H2R0C9</accession>
<evidence type="ECO:0000259" key="7">
    <source>
        <dbReference type="SMART" id="SM00967"/>
    </source>
</evidence>
<dbReference type="EMBL" id="FNNU01000001">
    <property type="protein sequence ID" value="SDW12912.1"/>
    <property type="molecule type" value="Genomic_DNA"/>
</dbReference>
<evidence type="ECO:0000313" key="8">
    <source>
        <dbReference type="EMBL" id="SDW12912.1"/>
    </source>
</evidence>
<dbReference type="InterPro" id="IPR029064">
    <property type="entry name" value="Ribosomal_eL30-like_sf"/>
</dbReference>
<dbReference type="GO" id="GO:0005829">
    <property type="term" value="C:cytosol"/>
    <property type="evidence" value="ECO:0007669"/>
    <property type="project" value="TreeGrafter"/>
</dbReference>
<name>A0A1H2R0C9_9PSED</name>
<dbReference type="InterPro" id="IPR004441">
    <property type="entry name" value="rRNA_MeTrfase_TrmH"/>
</dbReference>
<evidence type="ECO:0000256" key="5">
    <source>
        <dbReference type="ARBA" id="ARBA00022691"/>
    </source>
</evidence>
<reference evidence="9" key="1">
    <citation type="submission" date="2016-10" db="EMBL/GenBank/DDBJ databases">
        <authorList>
            <person name="Varghese N."/>
            <person name="Submissions S."/>
        </authorList>
    </citation>
    <scope>NUCLEOTIDE SEQUENCE [LARGE SCALE GENOMIC DNA]</scope>
    <source>
        <strain evidence="9">NRRL B-59562</strain>
    </source>
</reference>
<comment type="subcellular location">
    <subcellularLocation>
        <location evidence="6">Cytoplasm</location>
    </subcellularLocation>
</comment>
<dbReference type="InterPro" id="IPR029026">
    <property type="entry name" value="tRNA_m1G_MTases_N"/>
</dbReference>